<evidence type="ECO:0000313" key="3">
    <source>
        <dbReference type="Proteomes" id="UP000004995"/>
    </source>
</evidence>
<name>K4AB16_SETIT</name>
<proteinExistence type="predicted"/>
<evidence type="ECO:0000313" key="1">
    <source>
        <dbReference type="EMBL" id="RCV46962.1"/>
    </source>
</evidence>
<gene>
    <name evidence="2" type="primary">LOC101757300</name>
    <name evidence="1" type="ORF">SETIT_9G573600v2</name>
</gene>
<protein>
    <submittedName>
        <fullName evidence="1 2">Uncharacterized protein</fullName>
    </submittedName>
</protein>
<dbReference type="RefSeq" id="XP_004986045.1">
    <property type="nucleotide sequence ID" value="XM_004985988.3"/>
</dbReference>
<dbReference type="EMBL" id="AGNK02006158">
    <property type="status" value="NOT_ANNOTATED_CDS"/>
    <property type="molecule type" value="Genomic_DNA"/>
</dbReference>
<dbReference type="eggNOG" id="ENOG502R53C">
    <property type="taxonomic scope" value="Eukaryota"/>
</dbReference>
<dbReference type="KEGG" id="sita:101757300"/>
<dbReference type="GeneID" id="101757300"/>
<reference evidence="2" key="3">
    <citation type="submission" date="2018-08" db="UniProtKB">
        <authorList>
            <consortium name="EnsemblPlants"/>
        </authorList>
    </citation>
    <scope>IDENTIFICATION</scope>
    <source>
        <strain evidence="2">Yugu1</strain>
    </source>
</reference>
<dbReference type="Proteomes" id="UP000004995">
    <property type="component" value="Unassembled WGS sequence"/>
</dbReference>
<reference evidence="1 3" key="1">
    <citation type="journal article" date="2012" name="Nat. Biotechnol.">
        <title>Reference genome sequence of the model plant Setaria.</title>
        <authorList>
            <person name="Bennetzen J.L."/>
            <person name="Schmutz J."/>
            <person name="Wang H."/>
            <person name="Percifield R."/>
            <person name="Hawkins J."/>
            <person name="Pontaroli A.C."/>
            <person name="Estep M."/>
            <person name="Feng L."/>
            <person name="Vaughn J.N."/>
            <person name="Grimwood J."/>
            <person name="Jenkins J."/>
            <person name="Barry K."/>
            <person name="Lindquist E."/>
            <person name="Hellsten U."/>
            <person name="Deshpande S."/>
            <person name="Wang X."/>
            <person name="Wu X."/>
            <person name="Mitros T."/>
            <person name="Triplett J."/>
            <person name="Yang X."/>
            <person name="Ye C.Y."/>
            <person name="Mauro-Herrera M."/>
            <person name="Wang L."/>
            <person name="Li P."/>
            <person name="Sharma M."/>
            <person name="Sharma R."/>
            <person name="Ronald P.C."/>
            <person name="Panaud O."/>
            <person name="Kellogg E.A."/>
            <person name="Brutnell T.P."/>
            <person name="Doust A.N."/>
            <person name="Tuskan G.A."/>
            <person name="Rokhsar D."/>
            <person name="Devos K.M."/>
        </authorList>
    </citation>
    <scope>NUCLEOTIDE SEQUENCE [LARGE SCALE GENOMIC DNA]</scope>
    <source>
        <strain evidence="3">cv. Yugu1</strain>
        <strain evidence="1">Yugu1</strain>
    </source>
</reference>
<dbReference type="PANTHER" id="PTHR35161">
    <property type="entry name" value="OS02G0303100 PROTEIN"/>
    <property type="match status" value="1"/>
</dbReference>
<accession>K4AB16</accession>
<keyword evidence="3" id="KW-1185">Reference proteome</keyword>
<organism evidence="2 3">
    <name type="scientific">Setaria italica</name>
    <name type="common">Foxtail millet</name>
    <name type="synonym">Panicum italicum</name>
    <dbReference type="NCBI Taxonomy" id="4555"/>
    <lineage>
        <taxon>Eukaryota</taxon>
        <taxon>Viridiplantae</taxon>
        <taxon>Streptophyta</taxon>
        <taxon>Embryophyta</taxon>
        <taxon>Tracheophyta</taxon>
        <taxon>Spermatophyta</taxon>
        <taxon>Magnoliopsida</taxon>
        <taxon>Liliopsida</taxon>
        <taxon>Poales</taxon>
        <taxon>Poaceae</taxon>
        <taxon>PACMAD clade</taxon>
        <taxon>Panicoideae</taxon>
        <taxon>Panicodae</taxon>
        <taxon>Paniceae</taxon>
        <taxon>Cenchrinae</taxon>
        <taxon>Setaria</taxon>
    </lineage>
</organism>
<dbReference type="AlphaFoldDB" id="K4AB16"/>
<dbReference type="EnsemblPlants" id="KQK93027">
    <property type="protein sequence ID" value="KQK93027"/>
    <property type="gene ID" value="SETIT_036073mg"/>
</dbReference>
<sequence>MRTGEAPRQARGGFLVGRVGDWIRARTACAHCADYPIRIHVLRRSPAGVVKRAGRICAGYRLYLSLRSVYSFFQESILTVFAYFQGMEPAKLRDYILHSERWVYLDVYVGTLDGGPLLGNVPKGQMVGYLPRHLHLNAQKTMYLSIQLLLKVIGIGCCPRNLIVKNIVITSPDCRPRFTANVDFDQNPDNRTCDAAMSALAGIFETILCKHLPGHESVPDEVHNLLYLMRQPDCFKLTEAIQYHPCLVPLENRGHLFLKEYQYTVDILRKIEPLNFRYVMTQLVYPRHWKIIAESNPYVQAVIERGDYDSERSKESTYTPLEPLKLQRHAPCHCLQDAANKMMPHGLGFEPADMNHSLYIMSEHLLASLQLALHRVGHLACLKTSFLFPWN</sequence>
<dbReference type="PANTHER" id="PTHR35161:SF10">
    <property type="match status" value="1"/>
</dbReference>
<dbReference type="Gramene" id="KQK93027">
    <property type="protein sequence ID" value="KQK93027"/>
    <property type="gene ID" value="SETIT_036073mg"/>
</dbReference>
<evidence type="ECO:0000313" key="2">
    <source>
        <dbReference type="EnsemblPlants" id="KQK93027"/>
    </source>
</evidence>
<reference evidence="1" key="2">
    <citation type="submission" date="2015-07" db="EMBL/GenBank/DDBJ databases">
        <authorList>
            <person name="Noorani M."/>
        </authorList>
    </citation>
    <scope>NUCLEOTIDE SEQUENCE</scope>
    <source>
        <strain evidence="1">Yugu1</strain>
    </source>
</reference>
<dbReference type="OMA" id="ARTACAH"/>
<dbReference type="EMBL" id="CM003536">
    <property type="protein sequence ID" value="RCV46962.1"/>
    <property type="molecule type" value="Genomic_DNA"/>
</dbReference>
<dbReference type="HOGENOM" id="CLU_706762_0_0_1"/>